<sequence length="176" mass="19943">MGRFGVGTQGNCVLTERMEAPTNTRGKAKSEVAGHYIGASDVQIWRNDRQRADRYRNHNMGNWLDASEMRQIRGFLEREREREREHHRNGSNNHGGWSRSKRKGKNTGSPTNRGGALCSSSNRRRTIEALVVEGCRPSIRVYSIVDFVLNFSTHWCCVSLLQMGIEIFTGHRAAPA</sequence>
<organism evidence="2 3">
    <name type="scientific">Sesamum alatum</name>
    <dbReference type="NCBI Taxonomy" id="300844"/>
    <lineage>
        <taxon>Eukaryota</taxon>
        <taxon>Viridiplantae</taxon>
        <taxon>Streptophyta</taxon>
        <taxon>Embryophyta</taxon>
        <taxon>Tracheophyta</taxon>
        <taxon>Spermatophyta</taxon>
        <taxon>Magnoliopsida</taxon>
        <taxon>eudicotyledons</taxon>
        <taxon>Gunneridae</taxon>
        <taxon>Pentapetalae</taxon>
        <taxon>asterids</taxon>
        <taxon>lamiids</taxon>
        <taxon>Lamiales</taxon>
        <taxon>Pedaliaceae</taxon>
        <taxon>Sesamum</taxon>
    </lineage>
</organism>
<proteinExistence type="predicted"/>
<gene>
    <name evidence="2" type="ORF">Salat_1694700</name>
</gene>
<comment type="caution">
    <text evidence="2">The sequence shown here is derived from an EMBL/GenBank/DDBJ whole genome shotgun (WGS) entry which is preliminary data.</text>
</comment>
<dbReference type="EMBL" id="JACGWO010000006">
    <property type="protein sequence ID" value="KAK4425011.1"/>
    <property type="molecule type" value="Genomic_DNA"/>
</dbReference>
<feature type="compositionally biased region" description="Basic and acidic residues" evidence="1">
    <location>
        <begin position="79"/>
        <end position="88"/>
    </location>
</feature>
<evidence type="ECO:0000313" key="3">
    <source>
        <dbReference type="Proteomes" id="UP001293254"/>
    </source>
</evidence>
<feature type="region of interest" description="Disordered" evidence="1">
    <location>
        <begin position="79"/>
        <end position="119"/>
    </location>
</feature>
<evidence type="ECO:0000313" key="2">
    <source>
        <dbReference type="EMBL" id="KAK4425011.1"/>
    </source>
</evidence>
<evidence type="ECO:0000256" key="1">
    <source>
        <dbReference type="SAM" id="MobiDB-lite"/>
    </source>
</evidence>
<name>A0AAE1Y878_9LAMI</name>
<keyword evidence="3" id="KW-1185">Reference proteome</keyword>
<reference evidence="2" key="2">
    <citation type="journal article" date="2024" name="Plant">
        <title>Genomic evolution and insights into agronomic trait innovations of Sesamum species.</title>
        <authorList>
            <person name="Miao H."/>
            <person name="Wang L."/>
            <person name="Qu L."/>
            <person name="Liu H."/>
            <person name="Sun Y."/>
            <person name="Le M."/>
            <person name="Wang Q."/>
            <person name="Wei S."/>
            <person name="Zheng Y."/>
            <person name="Lin W."/>
            <person name="Duan Y."/>
            <person name="Cao H."/>
            <person name="Xiong S."/>
            <person name="Wang X."/>
            <person name="Wei L."/>
            <person name="Li C."/>
            <person name="Ma Q."/>
            <person name="Ju M."/>
            <person name="Zhao R."/>
            <person name="Li G."/>
            <person name="Mu C."/>
            <person name="Tian Q."/>
            <person name="Mei H."/>
            <person name="Zhang T."/>
            <person name="Gao T."/>
            <person name="Zhang H."/>
        </authorList>
    </citation>
    <scope>NUCLEOTIDE SEQUENCE</scope>
    <source>
        <strain evidence="2">3651</strain>
    </source>
</reference>
<dbReference type="Proteomes" id="UP001293254">
    <property type="component" value="Unassembled WGS sequence"/>
</dbReference>
<reference evidence="2" key="1">
    <citation type="submission" date="2020-06" db="EMBL/GenBank/DDBJ databases">
        <authorList>
            <person name="Li T."/>
            <person name="Hu X."/>
            <person name="Zhang T."/>
            <person name="Song X."/>
            <person name="Zhang H."/>
            <person name="Dai N."/>
            <person name="Sheng W."/>
            <person name="Hou X."/>
            <person name="Wei L."/>
        </authorList>
    </citation>
    <scope>NUCLEOTIDE SEQUENCE</scope>
    <source>
        <strain evidence="2">3651</strain>
        <tissue evidence="2">Leaf</tissue>
    </source>
</reference>
<protein>
    <submittedName>
        <fullName evidence="2">Uncharacterized protein</fullName>
    </submittedName>
</protein>
<accession>A0AAE1Y878</accession>
<dbReference type="AlphaFoldDB" id="A0AAE1Y878"/>